<sequence length="359" mass="39041">MALSPYSPGRQSGPLITYAVSLTSCDSEAANPGNGNRHDSHLQGLSDGSRVLAHSIALAHENSKYSNYNFVAFVHSSAAESPCAEILSELGFSIKNVPTPVDVAEIQHDNLRESIVKNGCCGEKELIKFYSYTLLGSAVVVHLDIDVLIMKPLDDLFDGIISGAASAYFTKDYNLVNPGKSAGIQGGFFVVKPDSSVFARINEIVLTGTFTGGRGWMDSGVGMFWGGMTFQGLAAYYYEVESTTGVEVSRCEYNNMVDNPKTKEGVCRDGSAGGDCEDCRYVTPSSVHSCHFTICAKPWTCQDYFSDKQALCKDFHTKWFETRRDYEESVGTWDPSRYSGSKYGGFCKGGGAKNYIAIP</sequence>
<evidence type="ECO:0000313" key="2">
    <source>
        <dbReference type="Proteomes" id="UP001165060"/>
    </source>
</evidence>
<reference evidence="1 2" key="1">
    <citation type="journal article" date="2023" name="Commun. Biol.">
        <title>Genome analysis of Parmales, the sister group of diatoms, reveals the evolutionary specialization of diatoms from phago-mixotrophs to photoautotrophs.</title>
        <authorList>
            <person name="Ban H."/>
            <person name="Sato S."/>
            <person name="Yoshikawa S."/>
            <person name="Yamada K."/>
            <person name="Nakamura Y."/>
            <person name="Ichinomiya M."/>
            <person name="Sato N."/>
            <person name="Blanc-Mathieu R."/>
            <person name="Endo H."/>
            <person name="Kuwata A."/>
            <person name="Ogata H."/>
        </authorList>
    </citation>
    <scope>NUCLEOTIDE SEQUENCE [LARGE SCALE GENOMIC DNA]</scope>
</reference>
<dbReference type="PANTHER" id="PTHR11183">
    <property type="entry name" value="GLYCOGENIN SUBFAMILY MEMBER"/>
    <property type="match status" value="1"/>
</dbReference>
<dbReference type="InterPro" id="IPR029044">
    <property type="entry name" value="Nucleotide-diphossugar_trans"/>
</dbReference>
<dbReference type="Gene3D" id="3.90.550.10">
    <property type="entry name" value="Spore Coat Polysaccharide Biosynthesis Protein SpsA, Chain A"/>
    <property type="match status" value="1"/>
</dbReference>
<keyword evidence="2" id="KW-1185">Reference proteome</keyword>
<dbReference type="InterPro" id="IPR050587">
    <property type="entry name" value="GNT1/Glycosyltrans_8"/>
</dbReference>
<dbReference type="SUPFAM" id="SSF53448">
    <property type="entry name" value="Nucleotide-diphospho-sugar transferases"/>
    <property type="match status" value="1"/>
</dbReference>
<evidence type="ECO:0000313" key="1">
    <source>
        <dbReference type="EMBL" id="GMI37758.1"/>
    </source>
</evidence>
<dbReference type="EMBL" id="BRYB01003492">
    <property type="protein sequence ID" value="GMI37758.1"/>
    <property type="molecule type" value="Genomic_DNA"/>
</dbReference>
<gene>
    <name evidence="1" type="ORF">TeGR_g4710</name>
</gene>
<protein>
    <recommendedName>
        <fullName evidence="3">Glycosyltransferase family 8 protein</fullName>
    </recommendedName>
</protein>
<organism evidence="1 2">
    <name type="scientific">Tetraparma gracilis</name>
    <dbReference type="NCBI Taxonomy" id="2962635"/>
    <lineage>
        <taxon>Eukaryota</taxon>
        <taxon>Sar</taxon>
        <taxon>Stramenopiles</taxon>
        <taxon>Ochrophyta</taxon>
        <taxon>Bolidophyceae</taxon>
        <taxon>Parmales</taxon>
        <taxon>Triparmaceae</taxon>
        <taxon>Tetraparma</taxon>
    </lineage>
</organism>
<dbReference type="Proteomes" id="UP001165060">
    <property type="component" value="Unassembled WGS sequence"/>
</dbReference>
<evidence type="ECO:0008006" key="3">
    <source>
        <dbReference type="Google" id="ProtNLM"/>
    </source>
</evidence>
<name>A0ABQ6N0N2_9STRA</name>
<proteinExistence type="predicted"/>
<accession>A0ABQ6N0N2</accession>
<comment type="caution">
    <text evidence="1">The sequence shown here is derived from an EMBL/GenBank/DDBJ whole genome shotgun (WGS) entry which is preliminary data.</text>
</comment>